<dbReference type="Pfam" id="PF02518">
    <property type="entry name" value="HATPase_c"/>
    <property type="match status" value="1"/>
</dbReference>
<keyword evidence="8" id="KW-1133">Transmembrane helix</keyword>
<dbReference type="HOGENOM" id="CLU_000445_89_6_11"/>
<dbReference type="InterPro" id="IPR050428">
    <property type="entry name" value="TCS_sensor_his_kinase"/>
</dbReference>
<feature type="domain" description="HAMP" evidence="12">
    <location>
        <begin position="183"/>
        <end position="236"/>
    </location>
</feature>
<dbReference type="PROSITE" id="PS50885">
    <property type="entry name" value="HAMP"/>
    <property type="match status" value="1"/>
</dbReference>
<dbReference type="InterPro" id="IPR036890">
    <property type="entry name" value="HATPase_C_sf"/>
</dbReference>
<dbReference type="eggNOG" id="COG5002">
    <property type="taxonomic scope" value="Bacteria"/>
</dbReference>
<keyword evidence="4" id="KW-0597">Phosphoprotein</keyword>
<dbReference type="OrthoDB" id="9786919at2"/>
<dbReference type="SMART" id="SM00387">
    <property type="entry name" value="HATPase_c"/>
    <property type="match status" value="1"/>
</dbReference>
<dbReference type="RefSeq" id="WP_012227888.1">
    <property type="nucleotide sequence ID" value="NZ_HG422565.1"/>
</dbReference>
<evidence type="ECO:0000256" key="3">
    <source>
        <dbReference type="ARBA" id="ARBA00012438"/>
    </source>
</evidence>
<evidence type="ECO:0000259" key="12">
    <source>
        <dbReference type="PROSITE" id="PS50885"/>
    </source>
</evidence>
<accession>R4YZV6</accession>
<dbReference type="Gene3D" id="3.30.565.10">
    <property type="entry name" value="Histidine kinase-like ATPase, C-terminal domain"/>
    <property type="match status" value="1"/>
</dbReference>
<dbReference type="PANTHER" id="PTHR45436:SF5">
    <property type="entry name" value="SENSOR HISTIDINE KINASE TRCS"/>
    <property type="match status" value="1"/>
</dbReference>
<dbReference type="EMBL" id="CANL01000029">
    <property type="protein sequence ID" value="CCM64184.1"/>
    <property type="molecule type" value="Genomic_DNA"/>
</dbReference>
<dbReference type="STRING" id="1229780.BN381_350044"/>
<evidence type="ECO:0000256" key="5">
    <source>
        <dbReference type="ARBA" id="ARBA00022679"/>
    </source>
</evidence>
<protein>
    <recommendedName>
        <fullName evidence="3">histidine kinase</fullName>
        <ecNumber evidence="3">2.7.13.3</ecNumber>
    </recommendedName>
</protein>
<dbReference type="AlphaFoldDB" id="R4YZV6"/>
<comment type="caution">
    <text evidence="13">The sequence shown here is derived from an EMBL/GenBank/DDBJ whole genome shotgun (WGS) entry which is preliminary data.</text>
</comment>
<evidence type="ECO:0000256" key="2">
    <source>
        <dbReference type="ARBA" id="ARBA00004236"/>
    </source>
</evidence>
<dbReference type="CDD" id="cd00082">
    <property type="entry name" value="HisKA"/>
    <property type="match status" value="1"/>
</dbReference>
<feature type="domain" description="Histidine kinase" evidence="11">
    <location>
        <begin position="244"/>
        <end position="457"/>
    </location>
</feature>
<dbReference type="EC" id="2.7.13.3" evidence="3"/>
<dbReference type="Proteomes" id="UP000018291">
    <property type="component" value="Unassembled WGS sequence"/>
</dbReference>
<evidence type="ECO:0000256" key="10">
    <source>
        <dbReference type="ARBA" id="ARBA00023136"/>
    </source>
</evidence>
<evidence type="ECO:0000256" key="6">
    <source>
        <dbReference type="ARBA" id="ARBA00022692"/>
    </source>
</evidence>
<dbReference type="PANTHER" id="PTHR45436">
    <property type="entry name" value="SENSOR HISTIDINE KINASE YKOH"/>
    <property type="match status" value="1"/>
</dbReference>
<keyword evidence="9" id="KW-0902">Two-component regulatory system</keyword>
<reference evidence="13 14" key="1">
    <citation type="journal article" date="2013" name="ISME J.">
        <title>Metabolic model for the filamentous 'Candidatus Microthrix parvicella' based on genomic and metagenomic analyses.</title>
        <authorList>
            <person name="Jon McIlroy S."/>
            <person name="Kristiansen R."/>
            <person name="Albertsen M."/>
            <person name="Michael Karst S."/>
            <person name="Rossetti S."/>
            <person name="Lund Nielsen J."/>
            <person name="Tandoi V."/>
            <person name="James Seviour R."/>
            <person name="Nielsen P.H."/>
        </authorList>
    </citation>
    <scope>NUCLEOTIDE SEQUENCE [LARGE SCALE GENOMIC DNA]</scope>
    <source>
        <strain evidence="13 14">RN1</strain>
    </source>
</reference>
<evidence type="ECO:0000313" key="13">
    <source>
        <dbReference type="EMBL" id="CCM64184.1"/>
    </source>
</evidence>
<dbReference type="InterPro" id="IPR005467">
    <property type="entry name" value="His_kinase_dom"/>
</dbReference>
<evidence type="ECO:0000256" key="1">
    <source>
        <dbReference type="ARBA" id="ARBA00000085"/>
    </source>
</evidence>
<evidence type="ECO:0000313" key="14">
    <source>
        <dbReference type="Proteomes" id="UP000018291"/>
    </source>
</evidence>
<dbReference type="SUPFAM" id="SSF55874">
    <property type="entry name" value="ATPase domain of HSP90 chaperone/DNA topoisomerase II/histidine kinase"/>
    <property type="match status" value="1"/>
</dbReference>
<evidence type="ECO:0000256" key="4">
    <source>
        <dbReference type="ARBA" id="ARBA00022553"/>
    </source>
</evidence>
<dbReference type="PRINTS" id="PR00344">
    <property type="entry name" value="BCTRLSENSOR"/>
</dbReference>
<dbReference type="PROSITE" id="PS50109">
    <property type="entry name" value="HIS_KIN"/>
    <property type="match status" value="1"/>
</dbReference>
<dbReference type="InterPro" id="IPR003661">
    <property type="entry name" value="HisK_dim/P_dom"/>
</dbReference>
<name>R4YZV6_9ACTN</name>
<organism evidence="13 14">
    <name type="scientific">Candidatus Neomicrothrix parvicella RN1</name>
    <dbReference type="NCBI Taxonomy" id="1229780"/>
    <lineage>
        <taxon>Bacteria</taxon>
        <taxon>Bacillati</taxon>
        <taxon>Actinomycetota</taxon>
        <taxon>Acidimicrobiia</taxon>
        <taxon>Acidimicrobiales</taxon>
        <taxon>Microthrixaceae</taxon>
        <taxon>Candidatus Neomicrothrix</taxon>
    </lineage>
</organism>
<dbReference type="GO" id="GO:0005886">
    <property type="term" value="C:plasma membrane"/>
    <property type="evidence" value="ECO:0007669"/>
    <property type="project" value="UniProtKB-SubCell"/>
</dbReference>
<keyword evidence="10" id="KW-0472">Membrane</keyword>
<proteinExistence type="predicted"/>
<dbReference type="SMART" id="SM00388">
    <property type="entry name" value="HisKA"/>
    <property type="match status" value="1"/>
</dbReference>
<comment type="subcellular location">
    <subcellularLocation>
        <location evidence="2">Cell membrane</location>
    </subcellularLocation>
</comment>
<comment type="catalytic activity">
    <reaction evidence="1">
        <text>ATP + protein L-histidine = ADP + protein N-phospho-L-histidine.</text>
        <dbReference type="EC" id="2.7.13.3"/>
    </reaction>
</comment>
<dbReference type="CDD" id="cd06225">
    <property type="entry name" value="HAMP"/>
    <property type="match status" value="1"/>
</dbReference>
<evidence type="ECO:0000259" key="11">
    <source>
        <dbReference type="PROSITE" id="PS50109"/>
    </source>
</evidence>
<keyword evidence="7 13" id="KW-0418">Kinase</keyword>
<evidence type="ECO:0000256" key="9">
    <source>
        <dbReference type="ARBA" id="ARBA00023012"/>
    </source>
</evidence>
<keyword evidence="6" id="KW-0812">Transmembrane</keyword>
<dbReference type="Gene3D" id="1.10.287.130">
    <property type="match status" value="1"/>
</dbReference>
<keyword evidence="14" id="KW-1185">Reference proteome</keyword>
<dbReference type="GO" id="GO:0000155">
    <property type="term" value="F:phosphorelay sensor kinase activity"/>
    <property type="evidence" value="ECO:0007669"/>
    <property type="project" value="InterPro"/>
</dbReference>
<dbReference type="SMART" id="SM00304">
    <property type="entry name" value="HAMP"/>
    <property type="match status" value="1"/>
</dbReference>
<dbReference type="InterPro" id="IPR003594">
    <property type="entry name" value="HATPase_dom"/>
</dbReference>
<gene>
    <name evidence="13" type="ORF">BN381_350044</name>
</gene>
<dbReference type="InterPro" id="IPR036097">
    <property type="entry name" value="HisK_dim/P_sf"/>
</dbReference>
<dbReference type="InterPro" id="IPR004358">
    <property type="entry name" value="Sig_transdc_His_kin-like_C"/>
</dbReference>
<dbReference type="Pfam" id="PF00512">
    <property type="entry name" value="HisKA"/>
    <property type="match status" value="1"/>
</dbReference>
<dbReference type="SUPFAM" id="SSF47384">
    <property type="entry name" value="Homodimeric domain of signal transducing histidine kinase"/>
    <property type="match status" value="1"/>
</dbReference>
<evidence type="ECO:0000256" key="7">
    <source>
        <dbReference type="ARBA" id="ARBA00022777"/>
    </source>
</evidence>
<dbReference type="Pfam" id="PF00672">
    <property type="entry name" value="HAMP"/>
    <property type="match status" value="1"/>
</dbReference>
<dbReference type="InterPro" id="IPR003660">
    <property type="entry name" value="HAMP_dom"/>
</dbReference>
<keyword evidence="5" id="KW-0808">Transferase</keyword>
<sequence>MMRLPKAGSVRTRTTLVAAGVVGLALMVSGLGLTGLVRHRLIDAERVAARVRADDVVALAQTGTLPNPLSYPGEESGATQVLDANGKVIDTTDNLEDDSPLSSLRPPVGEHASEVRTDVSLEDDDRYLIVATTAVVSGQRLTVQAAASLAAADATVATLVGTLSWGIPLLILLVAATTRLLVGRALRPVGAITREVADISQVDLHRRVPEPTTKDEIARLAITMNQMLARLESSSARQQRFVADASHEMRSPLASSRAVLEVAALHPGSANDLVAAINDSLIDHRRLEALVADLLLLARLDGSQTTTRRAPTDVVALAREVVERRIETDVTLVSHSTNIGDIGDAIVMADRPQLDRVLTNLLDNAARHRRSRTEVTVDRHGATVDITVDDDGPGIPEIDRKRVFQPFIRLDEARTAELGTGLGLAIVAEIVSDLEGRVRVDDSPLGGARFVVCLPAP</sequence>
<evidence type="ECO:0000256" key="8">
    <source>
        <dbReference type="ARBA" id="ARBA00022989"/>
    </source>
</evidence>
<dbReference type="SUPFAM" id="SSF158472">
    <property type="entry name" value="HAMP domain-like"/>
    <property type="match status" value="1"/>
</dbReference>